<sequence length="62" mass="7414">REAYEALCRSNGPELSPKIRANLFCRYRHNNHPYLILRPVREEQLLDDPTVYLYHDVISDKD</sequence>
<proteinExistence type="predicted"/>
<name>A0A8S3A6H8_9BILA</name>
<accession>A0A8S3A6H8</accession>
<reference evidence="1" key="1">
    <citation type="submission" date="2021-02" db="EMBL/GenBank/DDBJ databases">
        <authorList>
            <person name="Nowell W R."/>
        </authorList>
    </citation>
    <scope>NUCLEOTIDE SEQUENCE</scope>
</reference>
<feature type="non-terminal residue" evidence="1">
    <location>
        <position position="1"/>
    </location>
</feature>
<protein>
    <submittedName>
        <fullName evidence="1">Uncharacterized protein</fullName>
    </submittedName>
</protein>
<evidence type="ECO:0000313" key="1">
    <source>
        <dbReference type="EMBL" id="CAF4704174.1"/>
    </source>
</evidence>
<gene>
    <name evidence="1" type="ORF">BYL167_LOCUS44212</name>
</gene>
<dbReference type="AlphaFoldDB" id="A0A8S3A6H8"/>
<organism evidence="1 2">
    <name type="scientific">Rotaria magnacalcarata</name>
    <dbReference type="NCBI Taxonomy" id="392030"/>
    <lineage>
        <taxon>Eukaryota</taxon>
        <taxon>Metazoa</taxon>
        <taxon>Spiralia</taxon>
        <taxon>Gnathifera</taxon>
        <taxon>Rotifera</taxon>
        <taxon>Eurotatoria</taxon>
        <taxon>Bdelloidea</taxon>
        <taxon>Philodinida</taxon>
        <taxon>Philodinidae</taxon>
        <taxon>Rotaria</taxon>
    </lineage>
</organism>
<feature type="non-terminal residue" evidence="1">
    <location>
        <position position="62"/>
    </location>
</feature>
<evidence type="ECO:0000313" key="2">
    <source>
        <dbReference type="Proteomes" id="UP000681967"/>
    </source>
</evidence>
<dbReference type="EMBL" id="CAJOBH010119556">
    <property type="protein sequence ID" value="CAF4704174.1"/>
    <property type="molecule type" value="Genomic_DNA"/>
</dbReference>
<dbReference type="Proteomes" id="UP000681967">
    <property type="component" value="Unassembled WGS sequence"/>
</dbReference>
<comment type="caution">
    <text evidence="1">The sequence shown here is derived from an EMBL/GenBank/DDBJ whole genome shotgun (WGS) entry which is preliminary data.</text>
</comment>